<keyword evidence="12" id="KW-1185">Reference proteome</keyword>
<dbReference type="SMART" id="SM00702">
    <property type="entry name" value="P4Hc"/>
    <property type="match status" value="1"/>
</dbReference>
<evidence type="ECO:0000313" key="12">
    <source>
        <dbReference type="Proteomes" id="UP001408789"/>
    </source>
</evidence>
<evidence type="ECO:0000259" key="10">
    <source>
        <dbReference type="SMART" id="SM00702"/>
    </source>
</evidence>
<dbReference type="InterPro" id="IPR045054">
    <property type="entry name" value="P4HA-like"/>
</dbReference>
<organism evidence="11 12">
    <name type="scientific">Deinandra increscens subsp. villosa</name>
    <dbReference type="NCBI Taxonomy" id="3103831"/>
    <lineage>
        <taxon>Eukaryota</taxon>
        <taxon>Viridiplantae</taxon>
        <taxon>Streptophyta</taxon>
        <taxon>Embryophyta</taxon>
        <taxon>Tracheophyta</taxon>
        <taxon>Spermatophyta</taxon>
        <taxon>Magnoliopsida</taxon>
        <taxon>eudicotyledons</taxon>
        <taxon>Gunneridae</taxon>
        <taxon>Pentapetalae</taxon>
        <taxon>asterids</taxon>
        <taxon>campanulids</taxon>
        <taxon>Asterales</taxon>
        <taxon>Asteraceae</taxon>
        <taxon>Asteroideae</taxon>
        <taxon>Heliantheae alliance</taxon>
        <taxon>Madieae</taxon>
        <taxon>Madiinae</taxon>
        <taxon>Deinandra</taxon>
    </lineage>
</organism>
<dbReference type="InterPro" id="IPR006620">
    <property type="entry name" value="Pro_4_hyd_alph"/>
</dbReference>
<protein>
    <recommendedName>
        <fullName evidence="10">Prolyl 4-hydroxylase alpha subunit domain-containing protein</fullName>
    </recommendedName>
</protein>
<dbReference type="PANTHER" id="PTHR10869:SF236">
    <property type="entry name" value="PROLYL 4-HYDROXYLASE ALPHA SUBUNIT DOMAIN-CONTAINING PROTEIN"/>
    <property type="match status" value="1"/>
</dbReference>
<dbReference type="GO" id="GO:0005506">
    <property type="term" value="F:iron ion binding"/>
    <property type="evidence" value="ECO:0007669"/>
    <property type="project" value="InterPro"/>
</dbReference>
<comment type="cofactor">
    <cofactor evidence="1">
        <name>L-ascorbate</name>
        <dbReference type="ChEBI" id="CHEBI:38290"/>
    </cofactor>
</comment>
<proteinExistence type="predicted"/>
<keyword evidence="6" id="KW-0560">Oxidoreductase</keyword>
<keyword evidence="5" id="KW-0735">Signal-anchor</keyword>
<feature type="compositionally biased region" description="Polar residues" evidence="9">
    <location>
        <begin position="173"/>
        <end position="182"/>
    </location>
</feature>
<keyword evidence="3" id="KW-0479">Metal-binding</keyword>
<feature type="domain" description="Prolyl 4-hydroxylase alpha subunit" evidence="10">
    <location>
        <begin position="514"/>
        <end position="709"/>
    </location>
</feature>
<evidence type="ECO:0000256" key="5">
    <source>
        <dbReference type="ARBA" id="ARBA00022968"/>
    </source>
</evidence>
<dbReference type="EMBL" id="JBCNJP010006491">
    <property type="protein sequence ID" value="KAK9049489.1"/>
    <property type="molecule type" value="Genomic_DNA"/>
</dbReference>
<feature type="compositionally biased region" description="Polar residues" evidence="9">
    <location>
        <begin position="227"/>
        <end position="243"/>
    </location>
</feature>
<gene>
    <name evidence="11" type="ORF">SSX86_031541</name>
</gene>
<dbReference type="PANTHER" id="PTHR10869">
    <property type="entry name" value="PROLYL 4-HYDROXYLASE ALPHA SUBUNIT"/>
    <property type="match status" value="1"/>
</dbReference>
<feature type="compositionally biased region" description="Low complexity" evidence="9">
    <location>
        <begin position="159"/>
        <end position="172"/>
    </location>
</feature>
<dbReference type="Proteomes" id="UP001408789">
    <property type="component" value="Unassembled WGS sequence"/>
</dbReference>
<keyword evidence="7" id="KW-0408">Iron</keyword>
<comment type="catalytic activity">
    <reaction evidence="8">
        <text>L-prolyl-[collagen] + 2-oxoglutarate + O2 = trans-4-hydroxy-L-prolyl-[collagen] + succinate + CO2</text>
        <dbReference type="Rhea" id="RHEA:18945"/>
        <dbReference type="Rhea" id="RHEA-COMP:11676"/>
        <dbReference type="Rhea" id="RHEA-COMP:11680"/>
        <dbReference type="ChEBI" id="CHEBI:15379"/>
        <dbReference type="ChEBI" id="CHEBI:16526"/>
        <dbReference type="ChEBI" id="CHEBI:16810"/>
        <dbReference type="ChEBI" id="CHEBI:30031"/>
        <dbReference type="ChEBI" id="CHEBI:50342"/>
        <dbReference type="ChEBI" id="CHEBI:61965"/>
        <dbReference type="EC" id="1.14.11.2"/>
    </reaction>
</comment>
<dbReference type="GO" id="GO:0004656">
    <property type="term" value="F:procollagen-proline 4-dioxygenase activity"/>
    <property type="evidence" value="ECO:0007669"/>
    <property type="project" value="UniProtKB-EC"/>
</dbReference>
<dbReference type="Gene3D" id="2.60.120.620">
    <property type="entry name" value="q2cbj1_9rhob like domain"/>
    <property type="match status" value="1"/>
</dbReference>
<dbReference type="GO" id="GO:0005789">
    <property type="term" value="C:endoplasmic reticulum membrane"/>
    <property type="evidence" value="ECO:0007669"/>
    <property type="project" value="UniProtKB-SubCell"/>
</dbReference>
<feature type="compositionally biased region" description="Low complexity" evidence="9">
    <location>
        <begin position="259"/>
        <end position="279"/>
    </location>
</feature>
<evidence type="ECO:0000256" key="6">
    <source>
        <dbReference type="ARBA" id="ARBA00023002"/>
    </source>
</evidence>
<dbReference type="AlphaFoldDB" id="A0AAP0C3Y4"/>
<keyword evidence="5" id="KW-0812">Transmembrane</keyword>
<accession>A0AAP0C3Y4</accession>
<evidence type="ECO:0000256" key="9">
    <source>
        <dbReference type="SAM" id="MobiDB-lite"/>
    </source>
</evidence>
<name>A0AAP0C3Y4_9ASTR</name>
<evidence type="ECO:0000256" key="2">
    <source>
        <dbReference type="ARBA" id="ARBA00004648"/>
    </source>
</evidence>
<feature type="region of interest" description="Disordered" evidence="9">
    <location>
        <begin position="226"/>
        <end position="318"/>
    </location>
</feature>
<comment type="subcellular location">
    <subcellularLocation>
        <location evidence="2">Endoplasmic reticulum membrane</location>
        <topology evidence="2">Single-pass type II membrane protein</topology>
    </subcellularLocation>
</comment>
<evidence type="ECO:0000256" key="1">
    <source>
        <dbReference type="ARBA" id="ARBA00001961"/>
    </source>
</evidence>
<reference evidence="11 12" key="1">
    <citation type="submission" date="2024-04" db="EMBL/GenBank/DDBJ databases">
        <title>The reference genome of an endangered Asteraceae, Deinandra increscens subsp. villosa, native to the Central Coast of California.</title>
        <authorList>
            <person name="Guilliams M."/>
            <person name="Hasenstab-Lehman K."/>
            <person name="Meyer R."/>
            <person name="Mcevoy S."/>
        </authorList>
    </citation>
    <scope>NUCLEOTIDE SEQUENCE [LARGE SCALE GENOMIC DNA]</scope>
    <source>
        <tissue evidence="11">Leaf</tissue>
    </source>
</reference>
<comment type="caution">
    <text evidence="11">The sequence shown here is derived from an EMBL/GenBank/DDBJ whole genome shotgun (WGS) entry which is preliminary data.</text>
</comment>
<dbReference type="GO" id="GO:0031418">
    <property type="term" value="F:L-ascorbic acid binding"/>
    <property type="evidence" value="ECO:0007669"/>
    <property type="project" value="InterPro"/>
</dbReference>
<evidence type="ECO:0000256" key="7">
    <source>
        <dbReference type="ARBA" id="ARBA00023004"/>
    </source>
</evidence>
<sequence length="711" mass="78639">MAAIVPQPFVRRFASVASAGGVFALLDFSVATFYKDEFPTYYGYILACSDKRIVIDDRSQLRPLLDKVSPSFPLFAWVPTIERIKHDRRRLKLIIDVVGQIVDGDRLPYGPSFRVRLRDATGHDIEMTVYYSSMLIPPDFTFTMDSSNSSDATGSEPRLPSVTSSLTPSSSVYNQTPLSHSLLSHPAPHRQNSSIDVSSFRRRPGKEVMGSCDLNNAIRDQAHMVAGTSSSIPSTSNVDVTRQPTRRPDGRPALRGRHSSFPNSVSVSSSSQRNGTSSSIPTTSNVDVTHQIPRRPVGRPPLRGRPSSFPNGVSVGPLGERNGNMPTYWDCGNADRECTHCKALCCTFPDLESNISDHRYLQERCVLCPTNDEVDEVKLCVLEKLTGELYELLSADEICESTDNIEDMRAMYSVEFLNTLRFSGIPNHVLQLKPSSHVLVKKAIKASMIRQHRVWGSRAVGLSITGIRAEVTLMKRMGDRKKDGGIGKKSKSIGSDWPTIKPKSDLRITRLKDYDLFTVKNCLTAAESNAFIKAAESIGLVHQGSLGPTKGEAYRDNDRIAINDPVLADTLWESGLNKLFSDIAIRGKVAVGLNPNIRLYRYKIGQRFGRHIDESVNLGEGRHTHYTLLIYLNGDVESKPKSDVNGSHDSFEPLVGGETVFYGPRNSLVAEVTPTQGMALFHIHGAKCMLHESRNVTKGVKYILRSDVAFA</sequence>
<evidence type="ECO:0000256" key="3">
    <source>
        <dbReference type="ARBA" id="ARBA00022723"/>
    </source>
</evidence>
<keyword evidence="4" id="KW-0223">Dioxygenase</keyword>
<feature type="region of interest" description="Disordered" evidence="9">
    <location>
        <begin position="146"/>
        <end position="208"/>
    </location>
</feature>
<evidence type="ECO:0000256" key="4">
    <source>
        <dbReference type="ARBA" id="ARBA00022964"/>
    </source>
</evidence>
<evidence type="ECO:0000256" key="8">
    <source>
        <dbReference type="ARBA" id="ARBA00049169"/>
    </source>
</evidence>
<evidence type="ECO:0000313" key="11">
    <source>
        <dbReference type="EMBL" id="KAK9049489.1"/>
    </source>
</evidence>